<gene>
    <name evidence="2" type="ORF">JMJ35_003956</name>
</gene>
<evidence type="ECO:0000313" key="3">
    <source>
        <dbReference type="Proteomes" id="UP001166286"/>
    </source>
</evidence>
<dbReference type="EMBL" id="JAFEKC020000007">
    <property type="protein sequence ID" value="KAK0513592.1"/>
    <property type="molecule type" value="Genomic_DNA"/>
</dbReference>
<name>A0AA39R293_9LECA</name>
<reference evidence="2" key="1">
    <citation type="submission" date="2023-03" db="EMBL/GenBank/DDBJ databases">
        <title>Complete genome of Cladonia borealis.</title>
        <authorList>
            <person name="Park H."/>
        </authorList>
    </citation>
    <scope>NUCLEOTIDE SEQUENCE</scope>
    <source>
        <strain evidence="2">ANT050790</strain>
    </source>
</reference>
<feature type="repeat" description="TPR" evidence="1">
    <location>
        <begin position="245"/>
        <end position="278"/>
    </location>
</feature>
<dbReference type="AlphaFoldDB" id="A0AA39R293"/>
<evidence type="ECO:0000313" key="2">
    <source>
        <dbReference type="EMBL" id="KAK0513592.1"/>
    </source>
</evidence>
<dbReference type="Proteomes" id="UP001166286">
    <property type="component" value="Unassembled WGS sequence"/>
</dbReference>
<keyword evidence="3" id="KW-1185">Reference proteome</keyword>
<sequence>MASEIKRPFRFLDLPLEIRNKIYQYSLLATHTKAINIAWDRPLSYSFQTSLLGVSRQVRAEAEHIFHNDNLFVLFTLNQITPNPELDAIFWHLIEPVVLARGEVARSFKHHAISLDLDFSQPIAFELPILLVSPGNHRLEIPISLMIAGEDVPWLVRVLGFIDGLFKDGGRPLLQDACLSISALGPPDGRSQDYHKLRKLQKLLLHLSGIKQASLNATVSAEYKHRFIESIQEPRLGVVASADKAKTFIRTGNKAFRCGRYLQAIYAYQEALDVLPFFYGFRDPWTTGGDGVRAPTEIPTKLYIKLFNLQRAARIRLEIERKALQLSRSAKAGANRPDRSAKAGVVYAIANFSNNWHGPDMNGASFEYEPEICRSSWEYWRDRVGLDVQLDIIINFESDPCMKKALRTSRASRNKGNPFTSIEISQFPSRLWDGWLLEI</sequence>
<dbReference type="PROSITE" id="PS50005">
    <property type="entry name" value="TPR"/>
    <property type="match status" value="1"/>
</dbReference>
<organism evidence="2 3">
    <name type="scientific">Cladonia borealis</name>
    <dbReference type="NCBI Taxonomy" id="184061"/>
    <lineage>
        <taxon>Eukaryota</taxon>
        <taxon>Fungi</taxon>
        <taxon>Dikarya</taxon>
        <taxon>Ascomycota</taxon>
        <taxon>Pezizomycotina</taxon>
        <taxon>Lecanoromycetes</taxon>
        <taxon>OSLEUM clade</taxon>
        <taxon>Lecanoromycetidae</taxon>
        <taxon>Lecanorales</taxon>
        <taxon>Lecanorineae</taxon>
        <taxon>Cladoniaceae</taxon>
        <taxon>Cladonia</taxon>
    </lineage>
</organism>
<proteinExistence type="predicted"/>
<keyword evidence="1" id="KW-0802">TPR repeat</keyword>
<dbReference type="PANTHER" id="PTHR42085">
    <property type="entry name" value="F-BOX DOMAIN-CONTAINING PROTEIN"/>
    <property type="match status" value="1"/>
</dbReference>
<evidence type="ECO:0000256" key="1">
    <source>
        <dbReference type="PROSITE-ProRule" id="PRU00339"/>
    </source>
</evidence>
<dbReference type="InterPro" id="IPR019734">
    <property type="entry name" value="TPR_rpt"/>
</dbReference>
<dbReference type="InterPro" id="IPR038883">
    <property type="entry name" value="AN11006-like"/>
</dbReference>
<accession>A0AA39R293</accession>
<protein>
    <submittedName>
        <fullName evidence="2">Uncharacterized protein</fullName>
    </submittedName>
</protein>
<comment type="caution">
    <text evidence="2">The sequence shown here is derived from an EMBL/GenBank/DDBJ whole genome shotgun (WGS) entry which is preliminary data.</text>
</comment>
<dbReference type="PANTHER" id="PTHR42085:SF2">
    <property type="entry name" value="F-BOX DOMAIN-CONTAINING PROTEIN"/>
    <property type="match status" value="1"/>
</dbReference>